<dbReference type="GO" id="GO:0000721">
    <property type="term" value="F:(R,R)-butanediol dehydrogenase activity"/>
    <property type="evidence" value="ECO:0007669"/>
    <property type="project" value="TreeGrafter"/>
</dbReference>
<dbReference type="InterPro" id="IPR011032">
    <property type="entry name" value="GroES-like_sf"/>
</dbReference>
<dbReference type="GO" id="GO:0034079">
    <property type="term" value="P:butanediol biosynthetic process"/>
    <property type="evidence" value="ECO:0007669"/>
    <property type="project" value="TreeGrafter"/>
</dbReference>
<dbReference type="Gene3D" id="3.40.50.720">
    <property type="entry name" value="NAD(P)-binding Rossmann-like Domain"/>
    <property type="match status" value="1"/>
</dbReference>
<dbReference type="SUPFAM" id="SSF50129">
    <property type="entry name" value="GroES-like"/>
    <property type="match status" value="1"/>
</dbReference>
<feature type="domain" description="Enoyl reductase (ER)" evidence="7">
    <location>
        <begin position="25"/>
        <end position="378"/>
    </location>
</feature>
<evidence type="ECO:0000259" key="7">
    <source>
        <dbReference type="SMART" id="SM00829"/>
    </source>
</evidence>
<keyword evidence="9" id="KW-1185">Reference proteome</keyword>
<dbReference type="Proteomes" id="UP000654918">
    <property type="component" value="Unassembled WGS sequence"/>
</dbReference>
<evidence type="ECO:0000256" key="3">
    <source>
        <dbReference type="ARBA" id="ARBA00022723"/>
    </source>
</evidence>
<dbReference type="InterPro" id="IPR002328">
    <property type="entry name" value="ADH_Zn_CS"/>
</dbReference>
<organism evidence="8 9">
    <name type="scientific">Colletotrichum plurivorum</name>
    <dbReference type="NCBI Taxonomy" id="2175906"/>
    <lineage>
        <taxon>Eukaryota</taxon>
        <taxon>Fungi</taxon>
        <taxon>Dikarya</taxon>
        <taxon>Ascomycota</taxon>
        <taxon>Pezizomycotina</taxon>
        <taxon>Sordariomycetes</taxon>
        <taxon>Hypocreomycetidae</taxon>
        <taxon>Glomerellales</taxon>
        <taxon>Glomerellaceae</taxon>
        <taxon>Colletotrichum</taxon>
        <taxon>Colletotrichum orchidearum species complex</taxon>
    </lineage>
</organism>
<keyword evidence="4 6" id="KW-0862">Zinc</keyword>
<dbReference type="EMBL" id="WIGO01000407">
    <property type="protein sequence ID" value="KAF6813375.1"/>
    <property type="molecule type" value="Genomic_DNA"/>
</dbReference>
<dbReference type="PROSITE" id="PS00059">
    <property type="entry name" value="ADH_ZINC"/>
    <property type="match status" value="1"/>
</dbReference>
<dbReference type="SMART" id="SM00829">
    <property type="entry name" value="PKS_ER"/>
    <property type="match status" value="1"/>
</dbReference>
<evidence type="ECO:0000256" key="5">
    <source>
        <dbReference type="ARBA" id="ARBA00023002"/>
    </source>
</evidence>
<dbReference type="InterPro" id="IPR020843">
    <property type="entry name" value="ER"/>
</dbReference>
<dbReference type="Pfam" id="PF08240">
    <property type="entry name" value="ADH_N"/>
    <property type="match status" value="1"/>
</dbReference>
<evidence type="ECO:0000256" key="6">
    <source>
        <dbReference type="RuleBase" id="RU361277"/>
    </source>
</evidence>
<dbReference type="Pfam" id="PF00107">
    <property type="entry name" value="ADH_zinc_N"/>
    <property type="match status" value="1"/>
</dbReference>
<comment type="caution">
    <text evidence="8">The sequence shown here is derived from an EMBL/GenBank/DDBJ whole genome shotgun (WGS) entry which is preliminary data.</text>
</comment>
<dbReference type="AlphaFoldDB" id="A0A8H6JIV2"/>
<comment type="similarity">
    <text evidence="2 6">Belongs to the zinc-containing alcohol dehydrogenase family.</text>
</comment>
<dbReference type="SUPFAM" id="SSF51735">
    <property type="entry name" value="NAD(P)-binding Rossmann-fold domains"/>
    <property type="match status" value="1"/>
</dbReference>
<dbReference type="InterPro" id="IPR013154">
    <property type="entry name" value="ADH-like_N"/>
</dbReference>
<evidence type="ECO:0000313" key="8">
    <source>
        <dbReference type="EMBL" id="KAF6813375.1"/>
    </source>
</evidence>
<dbReference type="PANTHER" id="PTHR43161">
    <property type="entry name" value="SORBITOL DEHYDROGENASE"/>
    <property type="match status" value="1"/>
</dbReference>
<reference evidence="8" key="1">
    <citation type="journal article" date="2020" name="Phytopathology">
        <title>Genome Sequence Resources of Colletotrichum truncatum, C. plurivorum, C. musicola, and C. sojae: Four Species Pathogenic to Soybean (Glycine max).</title>
        <authorList>
            <person name="Rogerio F."/>
            <person name="Boufleur T.R."/>
            <person name="Ciampi-Guillardi M."/>
            <person name="Sukno S.A."/>
            <person name="Thon M.R."/>
            <person name="Massola Junior N.S."/>
            <person name="Baroncelli R."/>
        </authorList>
    </citation>
    <scope>NUCLEOTIDE SEQUENCE</scope>
    <source>
        <strain evidence="8">LFN00145</strain>
    </source>
</reference>
<dbReference type="PANTHER" id="PTHR43161:SF23">
    <property type="entry name" value="(R,R)-BUTANEDIOL DEHYDROGENASE-RELATED"/>
    <property type="match status" value="1"/>
</dbReference>
<dbReference type="CDD" id="cd08233">
    <property type="entry name" value="butanediol_DH_like"/>
    <property type="match status" value="1"/>
</dbReference>
<evidence type="ECO:0000256" key="4">
    <source>
        <dbReference type="ARBA" id="ARBA00022833"/>
    </source>
</evidence>
<dbReference type="InterPro" id="IPR036291">
    <property type="entry name" value="NAD(P)-bd_dom_sf"/>
</dbReference>
<protein>
    <submittedName>
        <fullName evidence="8">Putative alcohol dehydrogenase, zinc-containing</fullName>
    </submittedName>
</protein>
<name>A0A8H6JIV2_9PEZI</name>
<evidence type="ECO:0000313" key="9">
    <source>
        <dbReference type="Proteomes" id="UP000654918"/>
    </source>
</evidence>
<keyword evidence="3 6" id="KW-0479">Metal-binding</keyword>
<dbReference type="GO" id="GO:0008270">
    <property type="term" value="F:zinc ion binding"/>
    <property type="evidence" value="ECO:0007669"/>
    <property type="project" value="InterPro"/>
</dbReference>
<evidence type="ECO:0000256" key="1">
    <source>
        <dbReference type="ARBA" id="ARBA00001947"/>
    </source>
</evidence>
<gene>
    <name evidence="8" type="ORF">CPLU01_14664</name>
</gene>
<keyword evidence="5" id="KW-0560">Oxidoreductase</keyword>
<accession>A0A8H6JIV2</accession>
<evidence type="ECO:0000256" key="2">
    <source>
        <dbReference type="ARBA" id="ARBA00008072"/>
    </source>
</evidence>
<dbReference type="GO" id="GO:0005737">
    <property type="term" value="C:cytoplasm"/>
    <property type="evidence" value="ECO:0007669"/>
    <property type="project" value="TreeGrafter"/>
</dbReference>
<comment type="cofactor">
    <cofactor evidence="1 6">
        <name>Zn(2+)</name>
        <dbReference type="ChEBI" id="CHEBI:29105"/>
    </cofactor>
</comment>
<dbReference type="InterPro" id="IPR013149">
    <property type="entry name" value="ADH-like_C"/>
</dbReference>
<sequence>MEKASFSTGHCQTPEPTVTALRFHGRGDIRLEQLEPQPCGPDDVRVRVAYNGICGTDITEYMSGPIFPPQEGNFHAYTGLSLPVLMGHEFSGTICEVGSNVNHLEVGEHVVISPAYDHRHHGTEFCEPCKGGKYNICDASATVGLNAPGGGLCSQTVVKAMNCIALSPNVSLKAAALVEPLAIGRHCITASGFRKGQSALICGAGPIGLAMLLLLRVMGASKVIVTEVLEKRIAQARKFGADVVINPTQPSEDTGLSADEAIQQAVGSGVDVAYDVTGLQSTLDLCIRSAKPGGVIFNVTIHKKPLLIALNDLSMKEKKLMGGICYLQEDFEVVIGMLAQGSLNAEQMISSIVPLSDVIDKGFKELIDNREGHVKILIKP</sequence>
<dbReference type="Gene3D" id="3.90.180.10">
    <property type="entry name" value="Medium-chain alcohol dehydrogenases, catalytic domain"/>
    <property type="match status" value="1"/>
</dbReference>
<proteinExistence type="inferred from homology"/>